<dbReference type="GO" id="GO:0051539">
    <property type="term" value="F:4 iron, 4 sulfur cluster binding"/>
    <property type="evidence" value="ECO:0007669"/>
    <property type="project" value="TreeGrafter"/>
</dbReference>
<reference evidence="10 11" key="1">
    <citation type="submission" date="2012-03" db="EMBL/GenBank/DDBJ databases">
        <title>The Genome Sequence of Bartonella rattimassiliensis 15908.</title>
        <authorList>
            <consortium name="The Broad Institute Genome Sequencing Platform"/>
            <consortium name="The Broad Institute Genome Sequencing Center for Infectious Disease"/>
            <person name="Feldgarden M."/>
            <person name="Kirby J."/>
            <person name="Kosoy M."/>
            <person name="Birtles R."/>
            <person name="Probert W.S."/>
            <person name="Chiaraviglio L."/>
            <person name="Young S.K."/>
            <person name="Zeng Q."/>
            <person name="Gargeya S."/>
            <person name="Fitzgerald M."/>
            <person name="Haas B."/>
            <person name="Abouelleil A."/>
            <person name="Alvarado L."/>
            <person name="Arachchi H.M."/>
            <person name="Berlin A."/>
            <person name="Chapman S.B."/>
            <person name="Gearin G."/>
            <person name="Goldberg J."/>
            <person name="Griggs A."/>
            <person name="Gujja S."/>
            <person name="Hansen M."/>
            <person name="Heiman D."/>
            <person name="Howarth C."/>
            <person name="Larimer J."/>
            <person name="Lui A."/>
            <person name="MacDonald P.J.P."/>
            <person name="McCowen C."/>
            <person name="Montmayeur A."/>
            <person name="Murphy C."/>
            <person name="Neiman D."/>
            <person name="Pearson M."/>
            <person name="Priest M."/>
            <person name="Roberts A."/>
            <person name="Saif S."/>
            <person name="Shea T."/>
            <person name="Sisk P."/>
            <person name="Stolte C."/>
            <person name="Sykes S."/>
            <person name="Wortman J."/>
            <person name="Nusbaum C."/>
            <person name="Birren B."/>
        </authorList>
    </citation>
    <scope>NUCLEOTIDE SEQUENCE [LARGE SCALE GENOMIC DNA]</scope>
    <source>
        <strain evidence="10 11">15908</strain>
    </source>
</reference>
<comment type="caution">
    <text evidence="10">The sequence shown here is derived from an EMBL/GenBank/DDBJ whole genome shotgun (WGS) entry which is preliminary data.</text>
</comment>
<evidence type="ECO:0000313" key="11">
    <source>
        <dbReference type="Proteomes" id="UP000001077"/>
    </source>
</evidence>
<comment type="subunit">
    <text evidence="8">Homodimer.</text>
</comment>
<keyword evidence="6 8" id="KW-0408">Iron</keyword>
<dbReference type="Gene3D" id="3.30.300.130">
    <property type="entry name" value="Fe-S cluster assembly (FSCA)"/>
    <property type="match status" value="1"/>
</dbReference>
<dbReference type="STRING" id="1094556.MCY_01655"/>
<dbReference type="GO" id="GO:0016226">
    <property type="term" value="P:iron-sulfur cluster assembly"/>
    <property type="evidence" value="ECO:0007669"/>
    <property type="project" value="InterPro"/>
</dbReference>
<dbReference type="InterPro" id="IPR027417">
    <property type="entry name" value="P-loop_NTPase"/>
</dbReference>
<dbReference type="PANTHER" id="PTHR42961:SF2">
    <property type="entry name" value="IRON-SULFUR PROTEIN NUBPL"/>
    <property type="match status" value="1"/>
</dbReference>
<dbReference type="OrthoDB" id="9809679at2"/>
<keyword evidence="4 8" id="KW-0547">Nucleotide-binding</keyword>
<dbReference type="InterPro" id="IPR019591">
    <property type="entry name" value="Mrp/NBP35_ATP-bd"/>
</dbReference>
<dbReference type="GO" id="GO:0140663">
    <property type="term" value="F:ATP-dependent FeS chaperone activity"/>
    <property type="evidence" value="ECO:0007669"/>
    <property type="project" value="InterPro"/>
</dbReference>
<dbReference type="PANTHER" id="PTHR42961">
    <property type="entry name" value="IRON-SULFUR PROTEIN NUBPL"/>
    <property type="match status" value="1"/>
</dbReference>
<dbReference type="HOGENOM" id="CLU_024839_0_0_5"/>
<name>J0Z581_9HYPH</name>
<dbReference type="GO" id="GO:0005524">
    <property type="term" value="F:ATP binding"/>
    <property type="evidence" value="ECO:0007669"/>
    <property type="project" value="UniProtKB-UniRule"/>
</dbReference>
<keyword evidence="3 8" id="KW-0479">Metal-binding</keyword>
<keyword evidence="5 8" id="KW-0067">ATP-binding</keyword>
<evidence type="ECO:0000256" key="1">
    <source>
        <dbReference type="ARBA" id="ARBA00007352"/>
    </source>
</evidence>
<dbReference type="InterPro" id="IPR034904">
    <property type="entry name" value="FSCA_dom_sf"/>
</dbReference>
<dbReference type="InterPro" id="IPR000808">
    <property type="entry name" value="Mrp-like_CS"/>
</dbReference>
<feature type="binding site" evidence="8">
    <location>
        <begin position="115"/>
        <end position="122"/>
    </location>
    <ligand>
        <name>ATP</name>
        <dbReference type="ChEBI" id="CHEBI:30616"/>
    </ligand>
</feature>
<dbReference type="PATRIC" id="fig|1094556.3.peg.1870"/>
<evidence type="ECO:0000256" key="3">
    <source>
        <dbReference type="ARBA" id="ARBA00022723"/>
    </source>
</evidence>
<dbReference type="Pfam" id="PF10609">
    <property type="entry name" value="ParA"/>
    <property type="match status" value="1"/>
</dbReference>
<dbReference type="RefSeq" id="WP_007347946.1">
    <property type="nucleotide sequence ID" value="NZ_CALY02000006.1"/>
</dbReference>
<comment type="function">
    <text evidence="8">Binds and transfers iron-sulfur (Fe-S) clusters to target apoproteins. Can hydrolyze ATP.</text>
</comment>
<evidence type="ECO:0000313" key="10">
    <source>
        <dbReference type="EMBL" id="EJF82753.1"/>
    </source>
</evidence>
<comment type="similarity">
    <text evidence="2">In the C-terminal section; belongs to the Mrp/NBP35 ATP-binding proteins family.</text>
</comment>
<dbReference type="Pfam" id="PF01883">
    <property type="entry name" value="FeS_assembly_P"/>
    <property type="match status" value="1"/>
</dbReference>
<dbReference type="PROSITE" id="PS01215">
    <property type="entry name" value="MRP"/>
    <property type="match status" value="1"/>
</dbReference>
<dbReference type="GO" id="GO:0046872">
    <property type="term" value="F:metal ion binding"/>
    <property type="evidence" value="ECO:0007669"/>
    <property type="project" value="UniProtKB-KW"/>
</dbReference>
<evidence type="ECO:0000256" key="7">
    <source>
        <dbReference type="ARBA" id="ARBA00023014"/>
    </source>
</evidence>
<keyword evidence="8" id="KW-0378">Hydrolase</keyword>
<evidence type="ECO:0000256" key="6">
    <source>
        <dbReference type="ARBA" id="ARBA00023004"/>
    </source>
</evidence>
<dbReference type="FunFam" id="3.40.50.300:FF:001278">
    <property type="entry name" value="Iron-sulfur cluster carrier protein"/>
    <property type="match status" value="1"/>
</dbReference>
<dbReference type="HAMAP" id="MF_02040">
    <property type="entry name" value="Mrp_NBP35"/>
    <property type="match status" value="1"/>
</dbReference>
<evidence type="ECO:0000259" key="9">
    <source>
        <dbReference type="Pfam" id="PF01883"/>
    </source>
</evidence>
<dbReference type="InterPro" id="IPR044304">
    <property type="entry name" value="NUBPL-like"/>
</dbReference>
<gene>
    <name evidence="10" type="ORF">MCY_01655</name>
</gene>
<dbReference type="Gene3D" id="3.40.50.300">
    <property type="entry name" value="P-loop containing nucleotide triphosphate hydrolases"/>
    <property type="match status" value="1"/>
</dbReference>
<dbReference type="eggNOG" id="COG0489">
    <property type="taxonomic scope" value="Bacteria"/>
</dbReference>
<dbReference type="SUPFAM" id="SSF52540">
    <property type="entry name" value="P-loop containing nucleoside triphosphate hydrolases"/>
    <property type="match status" value="1"/>
</dbReference>
<dbReference type="CDD" id="cd02037">
    <property type="entry name" value="Mrp_NBP35"/>
    <property type="match status" value="1"/>
</dbReference>
<evidence type="ECO:0000256" key="8">
    <source>
        <dbReference type="HAMAP-Rule" id="MF_02040"/>
    </source>
</evidence>
<evidence type="ECO:0000256" key="5">
    <source>
        <dbReference type="ARBA" id="ARBA00022840"/>
    </source>
</evidence>
<dbReference type="Proteomes" id="UP000001077">
    <property type="component" value="Unassembled WGS sequence"/>
</dbReference>
<comment type="similarity">
    <text evidence="8">Belongs to the Mrp/NBP35 ATP-binding proteins family.</text>
</comment>
<dbReference type="EMBL" id="AILY01000056">
    <property type="protein sequence ID" value="EJF82753.1"/>
    <property type="molecule type" value="Genomic_DNA"/>
</dbReference>
<keyword evidence="11" id="KW-1185">Reference proteome</keyword>
<dbReference type="InterPro" id="IPR033756">
    <property type="entry name" value="YlxH/NBP35"/>
</dbReference>
<feature type="domain" description="MIP18 family-like" evidence="9">
    <location>
        <begin position="7"/>
        <end position="75"/>
    </location>
</feature>
<proteinExistence type="inferred from homology"/>
<evidence type="ECO:0000256" key="4">
    <source>
        <dbReference type="ARBA" id="ARBA00022741"/>
    </source>
</evidence>
<accession>J0Z581</accession>
<organism evidence="10 11">
    <name type="scientific">Bartonella rattimassiliensis 15908</name>
    <dbReference type="NCBI Taxonomy" id="1094556"/>
    <lineage>
        <taxon>Bacteria</taxon>
        <taxon>Pseudomonadati</taxon>
        <taxon>Pseudomonadota</taxon>
        <taxon>Alphaproteobacteria</taxon>
        <taxon>Hyphomicrobiales</taxon>
        <taxon>Bartonellaceae</taxon>
        <taxon>Bartonella</taxon>
    </lineage>
</organism>
<sequence length="354" mass="38547">MDSITSEAVRNVLREIKGPDLESDIVSLGLLSEILIANGKVFFSITVPDGRVQEWETLRRSAEKLVGDLEGVESVFITLTAEKTAKVSASRRRVNLLPVKMPIEGVRHVIAVASGKGGVGKSTMAINIALALQDSGFKTGVMDADIYGPSLPRLTGLINQKPQLLGGKKIQPLEKFGLKLMSMGFLVEEEKPVVWRGPMVMAAVTQLLRDVVWGPLDVLVVDMPPGTGDAQLTLAQQVQLTGALVVSTPQDLALVDARKAIEMFMKVNVPILGLIENMSYFIAPDTGKRYDIFGYGGARAEAERRDVPFLAEIPLDAALRFSSDEGIPIFAAKPSEEHAKLYRIIVEQIKNKLF</sequence>
<protein>
    <recommendedName>
        <fullName evidence="8">Iron-sulfur cluster carrier protein</fullName>
    </recommendedName>
</protein>
<dbReference type="SUPFAM" id="SSF117916">
    <property type="entry name" value="Fe-S cluster assembly (FSCA) domain-like"/>
    <property type="match status" value="1"/>
</dbReference>
<dbReference type="InterPro" id="IPR002744">
    <property type="entry name" value="MIP18-like"/>
</dbReference>
<dbReference type="AlphaFoldDB" id="J0Z581"/>
<evidence type="ECO:0000256" key="2">
    <source>
        <dbReference type="ARBA" id="ARBA00008205"/>
    </source>
</evidence>
<dbReference type="GO" id="GO:0016887">
    <property type="term" value="F:ATP hydrolysis activity"/>
    <property type="evidence" value="ECO:0007669"/>
    <property type="project" value="UniProtKB-UniRule"/>
</dbReference>
<comment type="similarity">
    <text evidence="1">In the N-terminal section; belongs to the MIP18 family.</text>
</comment>
<keyword evidence="7 8" id="KW-0411">Iron-sulfur</keyword>